<protein>
    <submittedName>
        <fullName evidence="2 3">Uncharacterized protein</fullName>
    </submittedName>
</protein>
<sequence length="56" mass="6897">MFSSVMLSPSPFFLMYVFSSLFFCCKDFHFFHFVLERSRRYGIAQDKEFWNDRFTC</sequence>
<dbReference type="InParanoid" id="B7PUS0"/>
<keyword evidence="4" id="KW-1185">Reference proteome</keyword>
<evidence type="ECO:0000256" key="1">
    <source>
        <dbReference type="SAM" id="Phobius"/>
    </source>
</evidence>
<gene>
    <name evidence="2" type="ORF">IscW_ISCW008292</name>
</gene>
<dbReference type="EnsemblMetazoa" id="ISCW008292-RA">
    <property type="protein sequence ID" value="ISCW008292-PA"/>
    <property type="gene ID" value="ISCW008292"/>
</dbReference>
<dbReference type="AlphaFoldDB" id="B7PUS0"/>
<dbReference type="Proteomes" id="UP000001555">
    <property type="component" value="Unassembled WGS sequence"/>
</dbReference>
<dbReference type="EMBL" id="DS794905">
    <property type="protein sequence ID" value="EEC10342.1"/>
    <property type="molecule type" value="Genomic_DNA"/>
</dbReference>
<dbReference type="HOGENOM" id="CLU_3016538_0_0_1"/>
<evidence type="ECO:0000313" key="3">
    <source>
        <dbReference type="EnsemblMetazoa" id="ISCW008292-PA"/>
    </source>
</evidence>
<organism>
    <name type="scientific">Ixodes scapularis</name>
    <name type="common">Black-legged tick</name>
    <name type="synonym">Deer tick</name>
    <dbReference type="NCBI Taxonomy" id="6945"/>
    <lineage>
        <taxon>Eukaryota</taxon>
        <taxon>Metazoa</taxon>
        <taxon>Ecdysozoa</taxon>
        <taxon>Arthropoda</taxon>
        <taxon>Chelicerata</taxon>
        <taxon>Arachnida</taxon>
        <taxon>Acari</taxon>
        <taxon>Parasitiformes</taxon>
        <taxon>Ixodida</taxon>
        <taxon>Ixodoidea</taxon>
        <taxon>Ixodidae</taxon>
        <taxon>Ixodinae</taxon>
        <taxon>Ixodes</taxon>
    </lineage>
</organism>
<proteinExistence type="predicted"/>
<keyword evidence="1" id="KW-0472">Membrane</keyword>
<accession>B7PUS0</accession>
<name>B7PUS0_IXOSC</name>
<evidence type="ECO:0000313" key="4">
    <source>
        <dbReference type="Proteomes" id="UP000001555"/>
    </source>
</evidence>
<feature type="transmembrane region" description="Helical" evidence="1">
    <location>
        <begin position="12"/>
        <end position="35"/>
    </location>
</feature>
<reference evidence="3" key="2">
    <citation type="submission" date="2020-05" db="UniProtKB">
        <authorList>
            <consortium name="EnsemblMetazoa"/>
        </authorList>
    </citation>
    <scope>IDENTIFICATION</scope>
    <source>
        <strain evidence="3">wikel</strain>
    </source>
</reference>
<dbReference type="VEuPathDB" id="VectorBase:ISCW008292"/>
<dbReference type="EMBL" id="ABJB010850820">
    <property type="status" value="NOT_ANNOTATED_CDS"/>
    <property type="molecule type" value="Genomic_DNA"/>
</dbReference>
<dbReference type="PaxDb" id="6945-B7PUS0"/>
<keyword evidence="1" id="KW-0812">Transmembrane</keyword>
<reference evidence="2 4" key="1">
    <citation type="submission" date="2008-03" db="EMBL/GenBank/DDBJ databases">
        <title>Annotation of Ixodes scapularis.</title>
        <authorList>
            <consortium name="Ixodes scapularis Genome Project Consortium"/>
            <person name="Caler E."/>
            <person name="Hannick L.I."/>
            <person name="Bidwell S."/>
            <person name="Joardar V."/>
            <person name="Thiagarajan M."/>
            <person name="Amedeo P."/>
            <person name="Galinsky K.J."/>
            <person name="Schobel S."/>
            <person name="Inman J."/>
            <person name="Hostetler J."/>
            <person name="Miller J."/>
            <person name="Hammond M."/>
            <person name="Megy K."/>
            <person name="Lawson D."/>
            <person name="Kodira C."/>
            <person name="Sutton G."/>
            <person name="Meyer J."/>
            <person name="Hill C.A."/>
            <person name="Birren B."/>
            <person name="Nene V."/>
            <person name="Collins F."/>
            <person name="Alarcon-Chaidez F."/>
            <person name="Wikel S."/>
            <person name="Strausberg R."/>
        </authorList>
    </citation>
    <scope>NUCLEOTIDE SEQUENCE [LARGE SCALE GENOMIC DNA]</scope>
    <source>
        <strain evidence="4">Wikel</strain>
        <strain evidence="2">Wikel colony</strain>
    </source>
</reference>
<evidence type="ECO:0000313" key="2">
    <source>
        <dbReference type="EMBL" id="EEC10342.1"/>
    </source>
</evidence>
<keyword evidence="1" id="KW-1133">Transmembrane helix</keyword>